<keyword evidence="1" id="KW-0732">Signal</keyword>
<dbReference type="EMBL" id="JARVKM010000047">
    <property type="protein sequence ID" value="KAK9773802.1"/>
    <property type="molecule type" value="Genomic_DNA"/>
</dbReference>
<accession>A0ABR2XJ22</accession>
<comment type="caution">
    <text evidence="2">The sequence shown here is derived from an EMBL/GenBank/DDBJ whole genome shotgun (WGS) entry which is preliminary data.</text>
</comment>
<evidence type="ECO:0000313" key="3">
    <source>
        <dbReference type="Proteomes" id="UP001465668"/>
    </source>
</evidence>
<dbReference type="PROSITE" id="PS51257">
    <property type="entry name" value="PROKAR_LIPOPROTEIN"/>
    <property type="match status" value="1"/>
</dbReference>
<feature type="chain" id="PRO_5047011347" description="Lipoprotein" evidence="1">
    <location>
        <begin position="23"/>
        <end position="193"/>
    </location>
</feature>
<feature type="signal peptide" evidence="1">
    <location>
        <begin position="1"/>
        <end position="22"/>
    </location>
</feature>
<protein>
    <recommendedName>
        <fullName evidence="4">Lipoprotein</fullName>
    </recommendedName>
</protein>
<organism evidence="2 3">
    <name type="scientific">Seiridium cardinale</name>
    <dbReference type="NCBI Taxonomy" id="138064"/>
    <lineage>
        <taxon>Eukaryota</taxon>
        <taxon>Fungi</taxon>
        <taxon>Dikarya</taxon>
        <taxon>Ascomycota</taxon>
        <taxon>Pezizomycotina</taxon>
        <taxon>Sordariomycetes</taxon>
        <taxon>Xylariomycetidae</taxon>
        <taxon>Amphisphaeriales</taxon>
        <taxon>Sporocadaceae</taxon>
        <taxon>Seiridium</taxon>
    </lineage>
</organism>
<evidence type="ECO:0000256" key="1">
    <source>
        <dbReference type="SAM" id="SignalP"/>
    </source>
</evidence>
<name>A0ABR2XJ22_9PEZI</name>
<reference evidence="2 3" key="1">
    <citation type="submission" date="2024-02" db="EMBL/GenBank/DDBJ databases">
        <title>First draft genome assembly of two strains of Seiridium cardinale.</title>
        <authorList>
            <person name="Emiliani G."/>
            <person name="Scali E."/>
        </authorList>
    </citation>
    <scope>NUCLEOTIDE SEQUENCE [LARGE SCALE GENOMIC DNA]</scope>
    <source>
        <strain evidence="2 3">BM-138-000479</strain>
    </source>
</reference>
<dbReference type="Proteomes" id="UP001465668">
    <property type="component" value="Unassembled WGS sequence"/>
</dbReference>
<sequence>MKLFVTSSSIAALLASMSLAGCAHIPHSKIMEVSEDTGNYDFYTGVESQPKYTVFLDEDELGYDERFHGIEKRGYYTCYNRQTTSVVMSDCQAVIDRIKASDTTFSVPNGLCLTWYQGTCMSRLCTKIGANRGLNKTSDSMVNELQGVILDDCVKIGLEGISGDCSNMDGNCGTYRLTLEHHGSEVLGGPPQN</sequence>
<keyword evidence="3" id="KW-1185">Reference proteome</keyword>
<evidence type="ECO:0008006" key="4">
    <source>
        <dbReference type="Google" id="ProtNLM"/>
    </source>
</evidence>
<proteinExistence type="predicted"/>
<evidence type="ECO:0000313" key="2">
    <source>
        <dbReference type="EMBL" id="KAK9773802.1"/>
    </source>
</evidence>
<gene>
    <name evidence="2" type="ORF">SCAR479_09443</name>
</gene>